<accession>A0A9W9HX23</accession>
<keyword evidence="2" id="KW-0378">Hydrolase</keyword>
<feature type="signal peptide" evidence="3">
    <location>
        <begin position="1"/>
        <end position="22"/>
    </location>
</feature>
<evidence type="ECO:0000256" key="2">
    <source>
        <dbReference type="RuleBase" id="RU361185"/>
    </source>
</evidence>
<gene>
    <name evidence="5" type="ORF">N7482_009010</name>
</gene>
<dbReference type="RefSeq" id="XP_056540899.1">
    <property type="nucleotide sequence ID" value="XM_056691134.1"/>
</dbReference>
<feature type="domain" description="Glycoside hydrolase family 31 TIM barrel" evidence="4">
    <location>
        <begin position="299"/>
        <end position="605"/>
    </location>
</feature>
<evidence type="ECO:0000313" key="5">
    <source>
        <dbReference type="EMBL" id="KAJ5157910.1"/>
    </source>
</evidence>
<dbReference type="OrthoDB" id="10070917at2759"/>
<comment type="similarity">
    <text evidence="1 2">Belongs to the glycosyl hydrolase 31 family.</text>
</comment>
<dbReference type="InterPro" id="IPR000322">
    <property type="entry name" value="Glyco_hydro_31_TIM"/>
</dbReference>
<dbReference type="Pfam" id="PF01055">
    <property type="entry name" value="Glyco_hydro_31_2nd"/>
    <property type="match status" value="1"/>
</dbReference>
<dbReference type="CDD" id="cd14752">
    <property type="entry name" value="GH31_N"/>
    <property type="match status" value="1"/>
</dbReference>
<protein>
    <recommendedName>
        <fullName evidence="4">Glycoside hydrolase family 31 TIM barrel domain-containing protein</fullName>
    </recommendedName>
</protein>
<evidence type="ECO:0000256" key="3">
    <source>
        <dbReference type="SAM" id="SignalP"/>
    </source>
</evidence>
<sequence>MLGPKAWIWAAIAASSVPASLAAQAPLNLGSGFTLAVDESTNHLAVTRDEQIIWETIPNQPFLSASAGSDQVIDSSGNFKITEVDRSKCTGQRITRASQKTWQGSANNQAAVIQGVLSGCGDGSAAFSLAFWAPAEFSDRIAFHIDVNPDSSTDPATKLFLTYLSSPSEDFYGLGAQASFASLKNQSVPIFSREQGVGRGDQPTTDLESENSFFAGGYQFTTYSAVPQYISSDARVFHLAEESTVYTNFDFRDLDAVTVRYAAVNVDGYFMQASSMLNGITMLTEYTGRMAELPTWGGQAKVNGIVEQGLRQECPIAAVWLQDWSGTHTQSVSYMTLNISRLWWNWEYDSELYPTWPEFVQNLRNEYNVRTLSYINPFLANVSTKPDGYRRDLYLEATNGGYMIQNSTMNSTSIISSGPGIEAGIIDLTNPAARSWFTDVLLEQVWSANVSGYMGDFGEYTPVLPDTRFANRSVDPLFYHNEFPRDWAKLHHSLTKSVSSFSDAIIFHRSSSLAANGYMNLYWVGDQNTDWVVNDGIKAAVTVLGHMGLSGYAYGHAEIGGYTTTWNASGIVNRTTELLGRWGELAAVSSVVFRSHEGNVPQRPALHQFVHICVSRL</sequence>
<dbReference type="GO" id="GO:0004553">
    <property type="term" value="F:hydrolase activity, hydrolyzing O-glycosyl compounds"/>
    <property type="evidence" value="ECO:0007669"/>
    <property type="project" value="InterPro"/>
</dbReference>
<dbReference type="SUPFAM" id="SSF51445">
    <property type="entry name" value="(Trans)glycosidases"/>
    <property type="match status" value="1"/>
</dbReference>
<dbReference type="PANTHER" id="PTHR46959:SF2">
    <property type="entry name" value="SULFOQUINOVOSIDASE"/>
    <property type="match status" value="1"/>
</dbReference>
<reference evidence="5" key="1">
    <citation type="submission" date="2022-11" db="EMBL/GenBank/DDBJ databases">
        <authorList>
            <person name="Petersen C."/>
        </authorList>
    </citation>
    <scope>NUCLEOTIDE SEQUENCE</scope>
    <source>
        <strain evidence="5">IBT 26290</strain>
    </source>
</reference>
<name>A0A9W9HX23_9EURO</name>
<dbReference type="Gene3D" id="3.20.20.80">
    <property type="entry name" value="Glycosidases"/>
    <property type="match status" value="1"/>
</dbReference>
<dbReference type="PANTHER" id="PTHR46959">
    <property type="entry name" value="SULFOQUINOVOSIDASE"/>
    <property type="match status" value="1"/>
</dbReference>
<dbReference type="GO" id="GO:0005975">
    <property type="term" value="P:carbohydrate metabolic process"/>
    <property type="evidence" value="ECO:0007669"/>
    <property type="project" value="InterPro"/>
</dbReference>
<dbReference type="GeneID" id="81430310"/>
<proteinExistence type="inferred from homology"/>
<dbReference type="GO" id="GO:0030246">
    <property type="term" value="F:carbohydrate binding"/>
    <property type="evidence" value="ECO:0007669"/>
    <property type="project" value="InterPro"/>
</dbReference>
<keyword evidence="2" id="KW-0326">Glycosidase</keyword>
<evidence type="ECO:0000256" key="1">
    <source>
        <dbReference type="ARBA" id="ARBA00007806"/>
    </source>
</evidence>
<dbReference type="InterPro" id="IPR017853">
    <property type="entry name" value="GH"/>
</dbReference>
<feature type="chain" id="PRO_5040787303" description="Glycoside hydrolase family 31 TIM barrel domain-containing protein" evidence="3">
    <location>
        <begin position="23"/>
        <end position="617"/>
    </location>
</feature>
<organism evidence="5 6">
    <name type="scientific">Penicillium canariense</name>
    <dbReference type="NCBI Taxonomy" id="189055"/>
    <lineage>
        <taxon>Eukaryota</taxon>
        <taxon>Fungi</taxon>
        <taxon>Dikarya</taxon>
        <taxon>Ascomycota</taxon>
        <taxon>Pezizomycotina</taxon>
        <taxon>Eurotiomycetes</taxon>
        <taxon>Eurotiomycetidae</taxon>
        <taxon>Eurotiales</taxon>
        <taxon>Aspergillaceae</taxon>
        <taxon>Penicillium</taxon>
    </lineage>
</organism>
<dbReference type="Gene3D" id="2.60.40.1760">
    <property type="entry name" value="glycosyl hydrolase (family 31)"/>
    <property type="match status" value="1"/>
</dbReference>
<evidence type="ECO:0000259" key="4">
    <source>
        <dbReference type="Pfam" id="PF01055"/>
    </source>
</evidence>
<dbReference type="SUPFAM" id="SSF74650">
    <property type="entry name" value="Galactose mutarotase-like"/>
    <property type="match status" value="1"/>
</dbReference>
<dbReference type="InterPro" id="IPR052990">
    <property type="entry name" value="Sulfoquinovosidase_GH31"/>
</dbReference>
<evidence type="ECO:0000313" key="6">
    <source>
        <dbReference type="Proteomes" id="UP001149163"/>
    </source>
</evidence>
<dbReference type="EMBL" id="JAPQKN010000006">
    <property type="protein sequence ID" value="KAJ5157910.1"/>
    <property type="molecule type" value="Genomic_DNA"/>
</dbReference>
<keyword evidence="3" id="KW-0732">Signal</keyword>
<dbReference type="AlphaFoldDB" id="A0A9W9HX23"/>
<dbReference type="InterPro" id="IPR011013">
    <property type="entry name" value="Gal_mutarotase_sf_dom"/>
</dbReference>
<keyword evidence="6" id="KW-1185">Reference proteome</keyword>
<comment type="caution">
    <text evidence="5">The sequence shown here is derived from an EMBL/GenBank/DDBJ whole genome shotgun (WGS) entry which is preliminary data.</text>
</comment>
<dbReference type="Proteomes" id="UP001149163">
    <property type="component" value="Unassembled WGS sequence"/>
</dbReference>
<reference evidence="5" key="2">
    <citation type="journal article" date="2023" name="IMA Fungus">
        <title>Comparative genomic study of the Penicillium genus elucidates a diverse pangenome and 15 lateral gene transfer events.</title>
        <authorList>
            <person name="Petersen C."/>
            <person name="Sorensen T."/>
            <person name="Nielsen M.R."/>
            <person name="Sondergaard T.E."/>
            <person name="Sorensen J.L."/>
            <person name="Fitzpatrick D.A."/>
            <person name="Frisvad J.C."/>
            <person name="Nielsen K.L."/>
        </authorList>
    </citation>
    <scope>NUCLEOTIDE SEQUENCE</scope>
    <source>
        <strain evidence="5">IBT 26290</strain>
    </source>
</reference>